<dbReference type="EMBL" id="UYRS01004580">
    <property type="protein sequence ID" value="VDK26797.1"/>
    <property type="molecule type" value="Genomic_DNA"/>
</dbReference>
<evidence type="ECO:0000313" key="3">
    <source>
        <dbReference type="Proteomes" id="UP000282613"/>
    </source>
</evidence>
<evidence type="ECO:0000313" key="4">
    <source>
        <dbReference type="WBParaSite" id="TASK_0000298201-mRNA-1"/>
    </source>
</evidence>
<evidence type="ECO:0000313" key="2">
    <source>
        <dbReference type="EMBL" id="VDK26797.1"/>
    </source>
</evidence>
<accession>A0A0R3VZY8</accession>
<evidence type="ECO:0000256" key="1">
    <source>
        <dbReference type="SAM" id="MobiDB-lite"/>
    </source>
</evidence>
<feature type="compositionally biased region" description="Basic and acidic residues" evidence="1">
    <location>
        <begin position="1"/>
        <end position="15"/>
    </location>
</feature>
<proteinExistence type="predicted"/>
<feature type="region of interest" description="Disordered" evidence="1">
    <location>
        <begin position="1"/>
        <end position="73"/>
    </location>
</feature>
<protein>
    <submittedName>
        <fullName evidence="4">ELM2 domain-containing protein</fullName>
    </submittedName>
</protein>
<keyword evidence="3" id="KW-1185">Reference proteome</keyword>
<reference evidence="4" key="1">
    <citation type="submission" date="2017-02" db="UniProtKB">
        <authorList>
            <consortium name="WormBaseParasite"/>
        </authorList>
    </citation>
    <scope>IDENTIFICATION</scope>
</reference>
<dbReference type="OrthoDB" id="6249223at2759"/>
<reference evidence="2 3" key="2">
    <citation type="submission" date="2018-11" db="EMBL/GenBank/DDBJ databases">
        <authorList>
            <consortium name="Pathogen Informatics"/>
        </authorList>
    </citation>
    <scope>NUCLEOTIDE SEQUENCE [LARGE SCALE GENOMIC DNA]</scope>
</reference>
<dbReference type="WBParaSite" id="TASK_0000298201-mRNA-1">
    <property type="protein sequence ID" value="TASK_0000298201-mRNA-1"/>
    <property type="gene ID" value="TASK_0000298201"/>
</dbReference>
<sequence>MTIANKQDKVDYNKEDDMDDAAPQLEDVEALIRGYSHSHKAEEDEDEELDEGDAVNDDDDDDDDENVINGSSPILLSECPEFQAYLQPLQVSSQEDDPTLNDEDEIVFGFVPLKNKKASSRDKDEKDEEGALWELIEAEAEALCLSKEGLAYCQRNAMIQSPVKRTSSHFSKVGVSDSWKFGN</sequence>
<name>A0A0R3VZY8_TAEAS</name>
<dbReference type="Proteomes" id="UP000282613">
    <property type="component" value="Unassembled WGS sequence"/>
</dbReference>
<dbReference type="AlphaFoldDB" id="A0A0R3VZY8"/>
<gene>
    <name evidence="2" type="ORF">TASK_LOCUS2982</name>
</gene>
<organism evidence="4">
    <name type="scientific">Taenia asiatica</name>
    <name type="common">Asian tapeworm</name>
    <dbReference type="NCBI Taxonomy" id="60517"/>
    <lineage>
        <taxon>Eukaryota</taxon>
        <taxon>Metazoa</taxon>
        <taxon>Spiralia</taxon>
        <taxon>Lophotrochozoa</taxon>
        <taxon>Platyhelminthes</taxon>
        <taxon>Cestoda</taxon>
        <taxon>Eucestoda</taxon>
        <taxon>Cyclophyllidea</taxon>
        <taxon>Taeniidae</taxon>
        <taxon>Taenia</taxon>
    </lineage>
</organism>
<feature type="compositionally biased region" description="Acidic residues" evidence="1">
    <location>
        <begin position="43"/>
        <end position="66"/>
    </location>
</feature>